<dbReference type="EMBL" id="PHHF01000018">
    <property type="protein sequence ID" value="PTD26126.1"/>
    <property type="molecule type" value="Genomic_DNA"/>
</dbReference>
<evidence type="ECO:0000313" key="4">
    <source>
        <dbReference type="Proteomes" id="UP000241206"/>
    </source>
</evidence>
<dbReference type="SUPFAM" id="SSF56300">
    <property type="entry name" value="Metallo-dependent phosphatases"/>
    <property type="match status" value="1"/>
</dbReference>
<dbReference type="RefSeq" id="WP_107394012.1">
    <property type="nucleotide sequence ID" value="NZ_PHHF01000018.1"/>
</dbReference>
<dbReference type="InterPro" id="IPR029052">
    <property type="entry name" value="Metallo-depent_PP-like"/>
</dbReference>
<dbReference type="GO" id="GO:0005737">
    <property type="term" value="C:cytoplasm"/>
    <property type="evidence" value="ECO:0007669"/>
    <property type="project" value="TreeGrafter"/>
</dbReference>
<feature type="domain" description="Calcineurin-like phosphoesterase" evidence="2">
    <location>
        <begin position="29"/>
        <end position="222"/>
    </location>
</feature>
<evidence type="ECO:0000259" key="2">
    <source>
        <dbReference type="Pfam" id="PF00149"/>
    </source>
</evidence>
<evidence type="ECO:0000313" key="3">
    <source>
        <dbReference type="EMBL" id="PTD26126.1"/>
    </source>
</evidence>
<name>A0A2T4I662_9SPHN</name>
<reference evidence="3 4" key="1">
    <citation type="submission" date="2017-11" db="EMBL/GenBank/DDBJ databases">
        <title>Sphingomonas oleivorans sp. nov., isolated from oil-contaminated soil.</title>
        <authorList>
            <person name="Wang L."/>
            <person name="Chen L."/>
        </authorList>
    </citation>
    <scope>NUCLEOTIDE SEQUENCE [LARGE SCALE GENOMIC DNA]</scope>
    <source>
        <strain evidence="3 4">K101</strain>
    </source>
</reference>
<sequence>MKFLPFRSRKAPRQEDRPAPRGAADARCYAIGDVHGCLDQLAELLGLIARDNALRGPAAKAYLVMLGDLIDRGPDSRGVVDLVRSVPLTGMTVVSLLGNHEELFLRILDGESGLMPRWLQYGGLECALSYGVEREALLAAAGDDEAMAALLRASVPEEHIAFLKSCGDGFRFGDYLFVHAGIRPGVAIDAQDVADLRWIREQFLDSDADHGVVVVHGHTISDEPDEQANRIGIDTGAYATGRLTAIAIEGEDRWYLSAEGEPSWFG</sequence>
<dbReference type="Proteomes" id="UP000241206">
    <property type="component" value="Unassembled WGS sequence"/>
</dbReference>
<dbReference type="PANTHER" id="PTHR42850:SF4">
    <property type="entry name" value="ZINC-DEPENDENT ENDOPOLYPHOSPHATASE"/>
    <property type="match status" value="1"/>
</dbReference>
<gene>
    <name evidence="3" type="ORF">CV103_03730</name>
</gene>
<dbReference type="InterPro" id="IPR050126">
    <property type="entry name" value="Ap4A_hydrolase"/>
</dbReference>
<keyword evidence="4" id="KW-1185">Reference proteome</keyword>
<dbReference type="GO" id="GO:0110154">
    <property type="term" value="P:RNA decapping"/>
    <property type="evidence" value="ECO:0007669"/>
    <property type="project" value="TreeGrafter"/>
</dbReference>
<dbReference type="InterPro" id="IPR004843">
    <property type="entry name" value="Calcineurin-like_PHP"/>
</dbReference>
<dbReference type="CDD" id="cd00144">
    <property type="entry name" value="MPP_PPP_family"/>
    <property type="match status" value="1"/>
</dbReference>
<dbReference type="AlphaFoldDB" id="A0A2T4I662"/>
<dbReference type="GO" id="GO:0016791">
    <property type="term" value="F:phosphatase activity"/>
    <property type="evidence" value="ECO:0007669"/>
    <property type="project" value="TreeGrafter"/>
</dbReference>
<proteinExistence type="predicted"/>
<comment type="caution">
    <text evidence="3">The sequence shown here is derived from an EMBL/GenBank/DDBJ whole genome shotgun (WGS) entry which is preliminary data.</text>
</comment>
<evidence type="ECO:0000256" key="1">
    <source>
        <dbReference type="SAM" id="MobiDB-lite"/>
    </source>
</evidence>
<dbReference type="GO" id="GO:0008803">
    <property type="term" value="F:bis(5'-nucleosyl)-tetraphosphatase (symmetrical) activity"/>
    <property type="evidence" value="ECO:0007669"/>
    <property type="project" value="TreeGrafter"/>
</dbReference>
<dbReference type="PANTHER" id="PTHR42850">
    <property type="entry name" value="METALLOPHOSPHOESTERASE"/>
    <property type="match status" value="1"/>
</dbReference>
<protein>
    <submittedName>
        <fullName evidence="3">Serine/threonine protein phosphatase</fullName>
    </submittedName>
</protein>
<feature type="region of interest" description="Disordered" evidence="1">
    <location>
        <begin position="1"/>
        <end position="22"/>
    </location>
</feature>
<dbReference type="Pfam" id="PF00149">
    <property type="entry name" value="Metallophos"/>
    <property type="match status" value="1"/>
</dbReference>
<organism evidence="3 4">
    <name type="scientific">Edaphosphingomonas fennica</name>
    <dbReference type="NCBI Taxonomy" id="114404"/>
    <lineage>
        <taxon>Bacteria</taxon>
        <taxon>Pseudomonadati</taxon>
        <taxon>Pseudomonadota</taxon>
        <taxon>Alphaproteobacteria</taxon>
        <taxon>Sphingomonadales</taxon>
        <taxon>Rhizorhabdaceae</taxon>
        <taxon>Edaphosphingomonas</taxon>
    </lineage>
</organism>
<dbReference type="Gene3D" id="3.60.21.10">
    <property type="match status" value="1"/>
</dbReference>
<accession>A0A2T4I662</accession>